<proteinExistence type="predicted"/>
<dbReference type="OrthoDB" id="3501153at2759"/>
<dbReference type="AlphaFoldDB" id="A0A9P7Z7T1"/>
<dbReference type="EMBL" id="MU253789">
    <property type="protein sequence ID" value="KAG9246877.1"/>
    <property type="molecule type" value="Genomic_DNA"/>
</dbReference>
<dbReference type="PANTHER" id="PTHR35896">
    <property type="entry name" value="IG-LIKE DOMAIN-CONTAINING PROTEIN"/>
    <property type="match status" value="1"/>
</dbReference>
<sequence length="231" mass="25994">MDLFGSRQSLDSLDFDFQDGKLLETTAMDNTPSRTDAKRQKRQCRYPTCTQLLIIALLALVAILLPLSISRADRHDKISTGIEFGTCGTNRTTAIANGCIFDNLSYAWARPACHHASLLKTLQSRHEIKYYYSSTLSPENRIPIQEIMDGKHVSAWAEQEQHPIHCAFMLSKLHEAFMNGGPTDNLVREEDHTAHCTQILLDNWLHEVEPCAGPQGCISKVNMKFTHCGYS</sequence>
<keyword evidence="3" id="KW-1185">Reference proteome</keyword>
<dbReference type="Proteomes" id="UP000887226">
    <property type="component" value="Unassembled WGS sequence"/>
</dbReference>
<evidence type="ECO:0000313" key="2">
    <source>
        <dbReference type="EMBL" id="KAG9246877.1"/>
    </source>
</evidence>
<evidence type="ECO:0000313" key="3">
    <source>
        <dbReference type="Proteomes" id="UP000887226"/>
    </source>
</evidence>
<name>A0A9P7Z7T1_9HELO</name>
<comment type="caution">
    <text evidence="2">The sequence shown here is derived from an EMBL/GenBank/DDBJ whole genome shotgun (WGS) entry which is preliminary data.</text>
</comment>
<keyword evidence="1" id="KW-0812">Transmembrane</keyword>
<gene>
    <name evidence="2" type="ORF">BJ878DRAFT_565388</name>
</gene>
<keyword evidence="1" id="KW-0472">Membrane</keyword>
<keyword evidence="1" id="KW-1133">Transmembrane helix</keyword>
<dbReference type="InterPro" id="IPR053008">
    <property type="entry name" value="Phomopsin_biosynth_assoc"/>
</dbReference>
<feature type="transmembrane region" description="Helical" evidence="1">
    <location>
        <begin position="48"/>
        <end position="69"/>
    </location>
</feature>
<dbReference type="PANTHER" id="PTHR35896:SF3">
    <property type="entry name" value="MAJOR FACILITATOR SUPERFAMILY TRANSPORTER"/>
    <property type="match status" value="1"/>
</dbReference>
<organism evidence="2 3">
    <name type="scientific">Calycina marina</name>
    <dbReference type="NCBI Taxonomy" id="1763456"/>
    <lineage>
        <taxon>Eukaryota</taxon>
        <taxon>Fungi</taxon>
        <taxon>Dikarya</taxon>
        <taxon>Ascomycota</taxon>
        <taxon>Pezizomycotina</taxon>
        <taxon>Leotiomycetes</taxon>
        <taxon>Helotiales</taxon>
        <taxon>Pezizellaceae</taxon>
        <taxon>Calycina</taxon>
    </lineage>
</organism>
<accession>A0A9P7Z7T1</accession>
<evidence type="ECO:0000256" key="1">
    <source>
        <dbReference type="SAM" id="Phobius"/>
    </source>
</evidence>
<protein>
    <submittedName>
        <fullName evidence="2">Uncharacterized protein</fullName>
    </submittedName>
</protein>
<reference evidence="2" key="1">
    <citation type="journal article" date="2021" name="IMA Fungus">
        <title>Genomic characterization of three marine fungi, including Emericellopsis atlantica sp. nov. with signatures of a generalist lifestyle and marine biomass degradation.</title>
        <authorList>
            <person name="Hagestad O.C."/>
            <person name="Hou L."/>
            <person name="Andersen J.H."/>
            <person name="Hansen E.H."/>
            <person name="Altermark B."/>
            <person name="Li C."/>
            <person name="Kuhnert E."/>
            <person name="Cox R.J."/>
            <person name="Crous P.W."/>
            <person name="Spatafora J.W."/>
            <person name="Lail K."/>
            <person name="Amirebrahimi M."/>
            <person name="Lipzen A."/>
            <person name="Pangilinan J."/>
            <person name="Andreopoulos W."/>
            <person name="Hayes R.D."/>
            <person name="Ng V."/>
            <person name="Grigoriev I.V."/>
            <person name="Jackson S.A."/>
            <person name="Sutton T.D.S."/>
            <person name="Dobson A.D.W."/>
            <person name="Rama T."/>
        </authorList>
    </citation>
    <scope>NUCLEOTIDE SEQUENCE</scope>
    <source>
        <strain evidence="2">TRa3180A</strain>
    </source>
</reference>